<dbReference type="Gene3D" id="3.20.20.60">
    <property type="entry name" value="Phosphoenolpyruvate-binding domains"/>
    <property type="match status" value="1"/>
</dbReference>
<evidence type="ECO:0000256" key="1">
    <source>
        <dbReference type="SAM" id="MobiDB-lite"/>
    </source>
</evidence>
<dbReference type="Gene3D" id="6.10.250.2750">
    <property type="match status" value="1"/>
</dbReference>
<dbReference type="PANTHER" id="PTHR42905:SF16">
    <property type="entry name" value="CARBOXYPHOSPHONOENOLPYRUVATE PHOSPHONOMUTASE-LIKE PROTEIN (AFU_ORTHOLOGUE AFUA_5G07230)"/>
    <property type="match status" value="1"/>
</dbReference>
<dbReference type="RefSeq" id="WP_232833320.1">
    <property type="nucleotide sequence ID" value="NZ_CP139965.1"/>
</dbReference>
<gene>
    <name evidence="2" type="ORF">U0042_08000</name>
</gene>
<protein>
    <submittedName>
        <fullName evidence="2">Isocitrate lyase/phosphoenolpyruvate mutase family protein</fullName>
    </submittedName>
</protein>
<dbReference type="EMBL" id="CP139965">
    <property type="protein sequence ID" value="WQD79612.1"/>
    <property type="molecule type" value="Genomic_DNA"/>
</dbReference>
<reference evidence="2 3" key="1">
    <citation type="submission" date="2023-12" db="EMBL/GenBank/DDBJ databases">
        <title>Genome sequencing and assembly of bacterial species from a model synthetic community.</title>
        <authorList>
            <person name="Hogle S.L."/>
        </authorList>
    </citation>
    <scope>NUCLEOTIDE SEQUENCE [LARGE SCALE GENOMIC DNA]</scope>
    <source>
        <strain evidence="2 3">HAMBI 2494</strain>
    </source>
</reference>
<dbReference type="Pfam" id="PF13714">
    <property type="entry name" value="PEP_mutase"/>
    <property type="match status" value="1"/>
</dbReference>
<dbReference type="InterPro" id="IPR039556">
    <property type="entry name" value="ICL/PEPM"/>
</dbReference>
<dbReference type="PANTHER" id="PTHR42905">
    <property type="entry name" value="PHOSPHOENOLPYRUVATE CARBOXYLASE"/>
    <property type="match status" value="1"/>
</dbReference>
<sequence>MTTEATGPSEDGAASRPAHLSAHDSVTQAEKGRRLRALHEAPGAFVIPNPWDVGSARLLAVTGFKALATSSAGYAFSRGVPDSAVGRDPMLVHLAEIAAATDLPVSADLENGFGDAPETAAQTIRLAAGAGVVGGSIEDATGRADDPIYPFDLAVERVRAAVEAARALPFPFTLTARAENHLHGRDDLRDTIRRLQAYEEAGADVLYAPGLRSREDIATVVGALGRPVNVLMGLQGAVLSVAELEGLGVKRISVGGSLARAAYGAFLRAAREMHERGTFTYAADAVSHAEISALLSGAPREAPPD</sequence>
<evidence type="ECO:0000313" key="3">
    <source>
        <dbReference type="Proteomes" id="UP001325479"/>
    </source>
</evidence>
<dbReference type="Proteomes" id="UP001325479">
    <property type="component" value="Chromosome"/>
</dbReference>
<dbReference type="InterPro" id="IPR040442">
    <property type="entry name" value="Pyrv_kinase-like_dom_sf"/>
</dbReference>
<evidence type="ECO:0000313" key="2">
    <source>
        <dbReference type="EMBL" id="WQD79612.1"/>
    </source>
</evidence>
<feature type="region of interest" description="Disordered" evidence="1">
    <location>
        <begin position="1"/>
        <end position="29"/>
    </location>
</feature>
<dbReference type="CDD" id="cd00377">
    <property type="entry name" value="ICL_PEPM"/>
    <property type="match status" value="1"/>
</dbReference>
<organism evidence="2 3">
    <name type="scientific">Paraburkholderia kururiensis</name>
    <dbReference type="NCBI Taxonomy" id="984307"/>
    <lineage>
        <taxon>Bacteria</taxon>
        <taxon>Pseudomonadati</taxon>
        <taxon>Pseudomonadota</taxon>
        <taxon>Betaproteobacteria</taxon>
        <taxon>Burkholderiales</taxon>
        <taxon>Burkholderiaceae</taxon>
        <taxon>Paraburkholderia</taxon>
    </lineage>
</organism>
<dbReference type="InterPro" id="IPR015813">
    <property type="entry name" value="Pyrv/PenolPyrv_kinase-like_dom"/>
</dbReference>
<dbReference type="GO" id="GO:0016829">
    <property type="term" value="F:lyase activity"/>
    <property type="evidence" value="ECO:0007669"/>
    <property type="project" value="UniProtKB-KW"/>
</dbReference>
<name>A0ABZ0WQF6_9BURK</name>
<accession>A0ABZ0WQF6</accession>
<proteinExistence type="predicted"/>
<keyword evidence="3" id="KW-1185">Reference proteome</keyword>
<dbReference type="SUPFAM" id="SSF51621">
    <property type="entry name" value="Phosphoenolpyruvate/pyruvate domain"/>
    <property type="match status" value="1"/>
</dbReference>
<keyword evidence="2" id="KW-0456">Lyase</keyword>